<evidence type="ECO:0000259" key="2">
    <source>
        <dbReference type="PROSITE" id="PS50181"/>
    </source>
</evidence>
<name>A0A7U3Q028_EPIFF</name>
<reference evidence="3 4" key="1">
    <citation type="journal article" date="2018" name="PLoS Genet.">
        <title>Repeat elements organise 3D genome structure and mediate transcription in the filamentous fungus Epichloe festucae.</title>
        <authorList>
            <person name="Winter D.J."/>
            <person name="Ganley A.R.D."/>
            <person name="Young C.A."/>
            <person name="Liachko I."/>
            <person name="Schardl C.L."/>
            <person name="Dupont P.Y."/>
            <person name="Berry D."/>
            <person name="Ram A."/>
            <person name="Scott B."/>
            <person name="Cox M.P."/>
        </authorList>
    </citation>
    <scope>NUCLEOTIDE SEQUENCE [LARGE SCALE GENOMIC DNA]</scope>
    <source>
        <strain evidence="3 4">Fl1</strain>
    </source>
</reference>
<sequence length="326" mass="36432">MHPARPAIPHIGQLKNHFQFGIASLPRSPASSAHEGVQKEEAVASPPHSVDDELARPKQSTLPVAPDPQPFSTVYTESLEMAVPVMAKEDYLLLCSFDGDDKASYGHAWKPTDDRVGHSDVLEPSPGSPGSLECLPNEILLHVLGFLDVSDLLATSRANHLLRELSLSPILHHYRLQRTRHVLPPLLSSPARPTVADLIARSIFLTHTSVVSRRLAWSLISIRLSRRLASRPPAEVLVERCVLPKECVPGMSSVHVAPGLVAKRRAIEKERVKDGLRRWIAGKWKGEVREREEQLRRWHESRGIGRVWRLTKFWERVGRGDALPLV</sequence>
<accession>A0A7U3Q028</accession>
<keyword evidence="4" id="KW-1185">Reference proteome</keyword>
<evidence type="ECO:0000313" key="3">
    <source>
        <dbReference type="EMBL" id="QPH10657.1"/>
    </source>
</evidence>
<dbReference type="PROSITE" id="PS50181">
    <property type="entry name" value="FBOX"/>
    <property type="match status" value="1"/>
</dbReference>
<evidence type="ECO:0000256" key="1">
    <source>
        <dbReference type="SAM" id="MobiDB-lite"/>
    </source>
</evidence>
<dbReference type="CDD" id="cd09917">
    <property type="entry name" value="F-box_SF"/>
    <property type="match status" value="1"/>
</dbReference>
<gene>
    <name evidence="3" type="ORF">C2857_002069</name>
</gene>
<feature type="region of interest" description="Disordered" evidence="1">
    <location>
        <begin position="25"/>
        <end position="69"/>
    </location>
</feature>
<dbReference type="OrthoDB" id="3219396at2759"/>
<dbReference type="AlphaFoldDB" id="A0A7U3Q028"/>
<dbReference type="Proteomes" id="UP000594364">
    <property type="component" value="Chromosome 5"/>
</dbReference>
<dbReference type="SUPFAM" id="SSF81383">
    <property type="entry name" value="F-box domain"/>
    <property type="match status" value="1"/>
</dbReference>
<dbReference type="InterPro" id="IPR036047">
    <property type="entry name" value="F-box-like_dom_sf"/>
</dbReference>
<feature type="domain" description="F-box" evidence="2">
    <location>
        <begin position="129"/>
        <end position="177"/>
    </location>
</feature>
<protein>
    <recommendedName>
        <fullName evidence="2">F-box domain-containing protein</fullName>
    </recommendedName>
</protein>
<dbReference type="Pfam" id="PF12937">
    <property type="entry name" value="F-box-like"/>
    <property type="match status" value="1"/>
</dbReference>
<dbReference type="Gene3D" id="1.20.1280.50">
    <property type="match status" value="1"/>
</dbReference>
<evidence type="ECO:0000313" key="4">
    <source>
        <dbReference type="Proteomes" id="UP000594364"/>
    </source>
</evidence>
<dbReference type="EMBL" id="CP031389">
    <property type="protein sequence ID" value="QPH10657.1"/>
    <property type="molecule type" value="Genomic_DNA"/>
</dbReference>
<dbReference type="SMART" id="SM00256">
    <property type="entry name" value="FBOX"/>
    <property type="match status" value="1"/>
</dbReference>
<dbReference type="Gene3D" id="6.10.140.2040">
    <property type="match status" value="1"/>
</dbReference>
<dbReference type="InterPro" id="IPR001810">
    <property type="entry name" value="F-box_dom"/>
</dbReference>
<proteinExistence type="predicted"/>
<organism evidence="3 4">
    <name type="scientific">Epichloe festucae (strain Fl1)</name>
    <dbReference type="NCBI Taxonomy" id="877507"/>
    <lineage>
        <taxon>Eukaryota</taxon>
        <taxon>Fungi</taxon>
        <taxon>Dikarya</taxon>
        <taxon>Ascomycota</taxon>
        <taxon>Pezizomycotina</taxon>
        <taxon>Sordariomycetes</taxon>
        <taxon>Hypocreomycetidae</taxon>
        <taxon>Hypocreales</taxon>
        <taxon>Clavicipitaceae</taxon>
        <taxon>Epichloe</taxon>
    </lineage>
</organism>